<evidence type="ECO:0000259" key="1">
    <source>
        <dbReference type="PROSITE" id="PS50093"/>
    </source>
</evidence>
<dbReference type="Pfam" id="PF18962">
    <property type="entry name" value="Por_Secre_tail"/>
    <property type="match status" value="1"/>
</dbReference>
<dbReference type="InterPro" id="IPR026444">
    <property type="entry name" value="Secre_tail"/>
</dbReference>
<gene>
    <name evidence="2" type="ORF">GCM10022408_14500</name>
</gene>
<comment type="caution">
    <text evidence="2">The sequence shown here is derived from an EMBL/GenBank/DDBJ whole genome shotgun (WGS) entry which is preliminary data.</text>
</comment>
<dbReference type="SUPFAM" id="SSF49299">
    <property type="entry name" value="PKD domain"/>
    <property type="match status" value="1"/>
</dbReference>
<organism evidence="2 3">
    <name type="scientific">Hymenobacter fastidiosus</name>
    <dbReference type="NCBI Taxonomy" id="486264"/>
    <lineage>
        <taxon>Bacteria</taxon>
        <taxon>Pseudomonadati</taxon>
        <taxon>Bacteroidota</taxon>
        <taxon>Cytophagia</taxon>
        <taxon>Cytophagales</taxon>
        <taxon>Hymenobacteraceae</taxon>
        <taxon>Hymenobacter</taxon>
    </lineage>
</organism>
<keyword evidence="3" id="KW-1185">Reference proteome</keyword>
<dbReference type="Gene3D" id="2.60.40.10">
    <property type="entry name" value="Immunoglobulins"/>
    <property type="match status" value="4"/>
</dbReference>
<dbReference type="InterPro" id="IPR035986">
    <property type="entry name" value="PKD_dom_sf"/>
</dbReference>
<dbReference type="Pfam" id="PF24907">
    <property type="entry name" value="SIBA-E_N"/>
    <property type="match status" value="1"/>
</dbReference>
<dbReference type="SUPFAM" id="SSF49313">
    <property type="entry name" value="Cadherin-like"/>
    <property type="match status" value="1"/>
</dbReference>
<proteinExistence type="predicted"/>
<name>A0ABP7RYC7_9BACT</name>
<dbReference type="EMBL" id="BAABDJ010000007">
    <property type="protein sequence ID" value="GAA4003930.1"/>
    <property type="molecule type" value="Genomic_DNA"/>
</dbReference>
<accession>A0ABP7RYC7</accession>
<dbReference type="PROSITE" id="PS50093">
    <property type="entry name" value="PKD"/>
    <property type="match status" value="1"/>
</dbReference>
<feature type="domain" description="PKD" evidence="1">
    <location>
        <begin position="658"/>
        <end position="708"/>
    </location>
</feature>
<dbReference type="Gene3D" id="2.60.40.4070">
    <property type="match status" value="1"/>
</dbReference>
<dbReference type="Proteomes" id="UP001500567">
    <property type="component" value="Unassembled WGS sequence"/>
</dbReference>
<dbReference type="NCBIfam" id="TIGR04183">
    <property type="entry name" value="Por_Secre_tail"/>
    <property type="match status" value="1"/>
</dbReference>
<dbReference type="InterPro" id="IPR015919">
    <property type="entry name" value="Cadherin-like_sf"/>
</dbReference>
<evidence type="ECO:0000313" key="2">
    <source>
        <dbReference type="EMBL" id="GAA4003930.1"/>
    </source>
</evidence>
<protein>
    <recommendedName>
        <fullName evidence="1">PKD domain-containing protein</fullName>
    </recommendedName>
</protein>
<dbReference type="InterPro" id="IPR000601">
    <property type="entry name" value="PKD_dom"/>
</dbReference>
<dbReference type="InterPro" id="IPR056844">
    <property type="entry name" value="SibA-E_N"/>
</dbReference>
<dbReference type="InterPro" id="IPR013783">
    <property type="entry name" value="Ig-like_fold"/>
</dbReference>
<dbReference type="Pfam" id="PF13573">
    <property type="entry name" value="SprB"/>
    <property type="match status" value="1"/>
</dbReference>
<dbReference type="InterPro" id="IPR025667">
    <property type="entry name" value="SprB_repeat"/>
</dbReference>
<sequence length="863" mass="89878">MAFANQAEASHYRYGNISWRVVESDPSKRTIEFKISQAWRGIPVIGEAAYGGTLDFGDGSSEDFAVVTSAINVPENYYYGQTTVTHTYASTGNFIASAAGCCRIPSLVNNAVGPYNSTSVVNVGTGNSSPVSTLSPIVNLPVNIATASFRVPAFDPDNDPLTYSLATGQDMGGIAFVNPSGLTVEATTGTVTLNTVGAIVGQLYSAAVKVSDGKTSIVLDFLIKITPQSGVPAFDYAVTPANGHVYQIPPGTTVVFPVKATDNDLNDIVTLNALGLPAGSSMGPALPTLGNPVQSTFSWTPTTSNLGTSVINFVAQDAQGAQAYSSVTIQVSLRPTFDVPPSPSNGSTAQFVPGATVRFTIQASDPDPNDQVRLVAAQNLPARATLSVALPTPAGNPASTQLTWLPIVADWGKRTVKFTAADTYGDSTDHSFNIIINTPPTISSVPVTTAVAGQPYSYKITVADPDVPYGDKLQVLALTKPTWLTLTDNGNGTATLSGTPQAEDLGASRVSLLTEDNYHHGYDQIVARQSFTIEVVLCNTTLAVTGTNPSCYGGRTGAVHLTVNGGTAPFTYSWTGPNGFKATSEDLTDLVAGTYVVTVLDANQCGATTQIALTQPVQLAAPVISVTPTTNVYTGGVRTTIYLGYGPQSAMLRATGGVSYSWSPAAGLSDSQIANPLFNASAAGTYTYTVTATSASGCTATTSITMNVVDARCGNGKNQKVLICHNGHEICVSINAVPAHIGNNSHDDYLGSCINSGGNQAVSSTPPAPEASVVGLSNAAFDVSPNPFSTTTAINFRVPQPGTVQLRIYNAQGVLVKTLYDGLAEGGRNYTLSLNGQNLSAGMYFCQLSAHGKLDMRRIILTR</sequence>
<evidence type="ECO:0000313" key="3">
    <source>
        <dbReference type="Proteomes" id="UP001500567"/>
    </source>
</evidence>
<reference evidence="3" key="1">
    <citation type="journal article" date="2019" name="Int. J. Syst. Evol. Microbiol.">
        <title>The Global Catalogue of Microorganisms (GCM) 10K type strain sequencing project: providing services to taxonomists for standard genome sequencing and annotation.</title>
        <authorList>
            <consortium name="The Broad Institute Genomics Platform"/>
            <consortium name="The Broad Institute Genome Sequencing Center for Infectious Disease"/>
            <person name="Wu L."/>
            <person name="Ma J."/>
        </authorList>
    </citation>
    <scope>NUCLEOTIDE SEQUENCE [LARGE SCALE GENOMIC DNA]</scope>
    <source>
        <strain evidence="3">JCM 17224</strain>
    </source>
</reference>